<dbReference type="Proteomes" id="UP001302978">
    <property type="component" value="Chromosome"/>
</dbReference>
<organism evidence="1 2">
    <name type="scientific">Methanimicrococcus hongohii</name>
    <dbReference type="NCBI Taxonomy" id="3028295"/>
    <lineage>
        <taxon>Archaea</taxon>
        <taxon>Methanobacteriati</taxon>
        <taxon>Methanobacteriota</taxon>
        <taxon>Stenosarchaea group</taxon>
        <taxon>Methanomicrobia</taxon>
        <taxon>Methanosarcinales</taxon>
        <taxon>Methanosarcinaceae</taxon>
        <taxon>Methanimicrococcus</taxon>
    </lineage>
</organism>
<gene>
    <name evidence="1" type="ORF">MmiHf6_07270</name>
</gene>
<dbReference type="RefSeq" id="WP_316558436.1">
    <property type="nucleotide sequence ID" value="NZ_CP131059.1"/>
</dbReference>
<dbReference type="GeneID" id="85195238"/>
<protein>
    <submittedName>
        <fullName evidence="1">Uncharacterized protein</fullName>
    </submittedName>
</protein>
<dbReference type="EMBL" id="CP131059">
    <property type="protein sequence ID" value="WNY23420.1"/>
    <property type="molecule type" value="Genomic_DNA"/>
</dbReference>
<accession>A0AA96ZSG0</accession>
<keyword evidence="2" id="KW-1185">Reference proteome</keyword>
<proteinExistence type="predicted"/>
<reference evidence="1 2" key="1">
    <citation type="submission" date="2023-07" db="EMBL/GenBank/DDBJ databases">
        <title>Closed genoem sequence of Methanomicrococcus sp. Hf6.</title>
        <authorList>
            <person name="Poehlein A."/>
            <person name="Protasov E."/>
            <person name="Platt K."/>
            <person name="Reeh H."/>
            <person name="Daniel R."/>
            <person name="Brune A."/>
        </authorList>
    </citation>
    <scope>NUCLEOTIDE SEQUENCE [LARGE SCALE GENOMIC DNA]</scope>
    <source>
        <strain evidence="1 2">Hf6</strain>
    </source>
</reference>
<evidence type="ECO:0000313" key="1">
    <source>
        <dbReference type="EMBL" id="WNY23420.1"/>
    </source>
</evidence>
<name>A0AA96ZSG0_9EURY</name>
<dbReference type="AlphaFoldDB" id="A0AA96ZSG0"/>
<dbReference type="KEGG" id="mehf:MmiHf6_07270"/>
<evidence type="ECO:0000313" key="2">
    <source>
        <dbReference type="Proteomes" id="UP001302978"/>
    </source>
</evidence>
<sequence>MTKSAKTDEIEELDELPVVDYSPFSDKLKEILEEKPHIIEKKSKLSWDGKQFIIRIPKEISEEMNITKGNQIKFTVVKPEPGTGGKNELKIDLVV</sequence>